<dbReference type="AlphaFoldDB" id="A0A1T5DAY0"/>
<dbReference type="InterPro" id="IPR020094">
    <property type="entry name" value="TruA/RsuA/RluB/E/F_N"/>
</dbReference>
<sequence length="249" mass="28305">MRNILILIEYDGTNYNGWQRQPNAASVQEEIEKAIYKVTKKQTDIYGSGRTDAKVHALGQVANFHTDSTIPTEKFAVALNTNLPDDIVILNSIEVPEEFHSRYSAKVKTYRYRVLNTPVRRPIERNYAYHVREDLDLDIIKTMAKLLIGEHDFKAFSSSGSSVKTTIRTIYDIKITKENDIIEFEFTGNGFLYNMVRIIVGTLIELGKKSTRYDIQKALMTGDRGFAGPTAPPQGLFLKKVSYNLDIKS</sequence>
<evidence type="ECO:0000256" key="3">
    <source>
        <dbReference type="ARBA" id="ARBA00023235"/>
    </source>
</evidence>
<comment type="similarity">
    <text evidence="1 4 7">Belongs to the tRNA pseudouridine synthase TruA family.</text>
</comment>
<dbReference type="GO" id="GO:0003723">
    <property type="term" value="F:RNA binding"/>
    <property type="evidence" value="ECO:0007669"/>
    <property type="project" value="InterPro"/>
</dbReference>
<keyword evidence="10" id="KW-1185">Reference proteome</keyword>
<dbReference type="PIRSF" id="PIRSF001430">
    <property type="entry name" value="tRNA_psdUrid_synth"/>
    <property type="match status" value="1"/>
</dbReference>
<protein>
    <recommendedName>
        <fullName evidence="4">tRNA pseudouridine synthase A</fullName>
        <ecNumber evidence="4">5.4.99.12</ecNumber>
    </recommendedName>
    <alternativeName>
        <fullName evidence="4">tRNA pseudouridine(38-40) synthase</fullName>
    </alternativeName>
    <alternativeName>
        <fullName evidence="4">tRNA pseudouridylate synthase I</fullName>
    </alternativeName>
    <alternativeName>
        <fullName evidence="4">tRNA-uridine isomerase I</fullName>
    </alternativeName>
</protein>
<evidence type="ECO:0000256" key="2">
    <source>
        <dbReference type="ARBA" id="ARBA00022694"/>
    </source>
</evidence>
<dbReference type="HAMAP" id="MF_00171">
    <property type="entry name" value="TruA"/>
    <property type="match status" value="1"/>
</dbReference>
<comment type="subunit">
    <text evidence="4">Homodimer.</text>
</comment>
<feature type="binding site" evidence="4 6">
    <location>
        <position position="110"/>
    </location>
    <ligand>
        <name>substrate</name>
    </ligand>
</feature>
<dbReference type="PANTHER" id="PTHR11142:SF0">
    <property type="entry name" value="TRNA PSEUDOURIDINE SYNTHASE-LIKE 1"/>
    <property type="match status" value="1"/>
</dbReference>
<comment type="caution">
    <text evidence="4">Lacks conserved residue(s) required for the propagation of feature annotation.</text>
</comment>
<proteinExistence type="inferred from homology"/>
<feature type="active site" description="Nucleophile" evidence="4 5">
    <location>
        <position position="52"/>
    </location>
</feature>
<dbReference type="EC" id="5.4.99.12" evidence="4"/>
<keyword evidence="2 4" id="KW-0819">tRNA processing</keyword>
<dbReference type="RefSeq" id="WP_079590483.1">
    <property type="nucleotide sequence ID" value="NZ_FUYN01000008.1"/>
</dbReference>
<dbReference type="Gene3D" id="3.30.70.660">
    <property type="entry name" value="Pseudouridine synthase I, catalytic domain, C-terminal subdomain"/>
    <property type="match status" value="1"/>
</dbReference>
<dbReference type="FunFam" id="3.30.70.580:FF:000001">
    <property type="entry name" value="tRNA pseudouridine synthase A"/>
    <property type="match status" value="1"/>
</dbReference>
<keyword evidence="3 4" id="KW-0413">Isomerase</keyword>
<dbReference type="InterPro" id="IPR020097">
    <property type="entry name" value="PsdUridine_synth_TruA_a/b_dom"/>
</dbReference>
<evidence type="ECO:0000256" key="5">
    <source>
        <dbReference type="PIRSR" id="PIRSR001430-1"/>
    </source>
</evidence>
<evidence type="ECO:0000256" key="4">
    <source>
        <dbReference type="HAMAP-Rule" id="MF_00171"/>
    </source>
</evidence>
<comment type="catalytic activity">
    <reaction evidence="4 7">
        <text>uridine(38/39/40) in tRNA = pseudouridine(38/39/40) in tRNA</text>
        <dbReference type="Rhea" id="RHEA:22376"/>
        <dbReference type="Rhea" id="RHEA-COMP:10085"/>
        <dbReference type="Rhea" id="RHEA-COMP:10087"/>
        <dbReference type="ChEBI" id="CHEBI:65314"/>
        <dbReference type="ChEBI" id="CHEBI:65315"/>
        <dbReference type="EC" id="5.4.99.12"/>
    </reaction>
</comment>
<organism evidence="9 10">
    <name type="scientific">Acetoanaerobium noterae</name>
    <dbReference type="NCBI Taxonomy" id="745369"/>
    <lineage>
        <taxon>Bacteria</taxon>
        <taxon>Bacillati</taxon>
        <taxon>Bacillota</taxon>
        <taxon>Clostridia</taxon>
        <taxon>Peptostreptococcales</taxon>
        <taxon>Filifactoraceae</taxon>
        <taxon>Acetoanaerobium</taxon>
    </lineage>
</organism>
<name>A0A1T5DAY0_9FIRM</name>
<dbReference type="Proteomes" id="UP000243406">
    <property type="component" value="Unassembled WGS sequence"/>
</dbReference>
<dbReference type="SUPFAM" id="SSF55120">
    <property type="entry name" value="Pseudouridine synthase"/>
    <property type="match status" value="1"/>
</dbReference>
<evidence type="ECO:0000313" key="10">
    <source>
        <dbReference type="Proteomes" id="UP000243406"/>
    </source>
</evidence>
<dbReference type="InterPro" id="IPR020095">
    <property type="entry name" value="PsdUridine_synth_TruA_C"/>
</dbReference>
<evidence type="ECO:0000256" key="1">
    <source>
        <dbReference type="ARBA" id="ARBA00009375"/>
    </source>
</evidence>
<evidence type="ECO:0000259" key="8">
    <source>
        <dbReference type="Pfam" id="PF01416"/>
    </source>
</evidence>
<dbReference type="NCBIfam" id="TIGR00071">
    <property type="entry name" value="hisT_truA"/>
    <property type="match status" value="1"/>
</dbReference>
<dbReference type="OrthoDB" id="9811823at2"/>
<dbReference type="GO" id="GO:0031119">
    <property type="term" value="P:tRNA pseudouridine synthesis"/>
    <property type="evidence" value="ECO:0007669"/>
    <property type="project" value="UniProtKB-UniRule"/>
</dbReference>
<dbReference type="InterPro" id="IPR020103">
    <property type="entry name" value="PsdUridine_synth_cat_dom_sf"/>
</dbReference>
<dbReference type="GO" id="GO:0160147">
    <property type="term" value="F:tRNA pseudouridine(38-40) synthase activity"/>
    <property type="evidence" value="ECO:0007669"/>
    <property type="project" value="UniProtKB-EC"/>
</dbReference>
<evidence type="ECO:0000256" key="7">
    <source>
        <dbReference type="RuleBase" id="RU003792"/>
    </source>
</evidence>
<dbReference type="CDD" id="cd02570">
    <property type="entry name" value="PseudoU_synth_EcTruA"/>
    <property type="match status" value="1"/>
</dbReference>
<feature type="domain" description="Pseudouridine synthase I TruA alpha/beta" evidence="8">
    <location>
        <begin position="8"/>
        <end position="104"/>
    </location>
</feature>
<dbReference type="Gene3D" id="3.30.70.580">
    <property type="entry name" value="Pseudouridine synthase I, catalytic domain, N-terminal subdomain"/>
    <property type="match status" value="1"/>
</dbReference>
<dbReference type="EMBL" id="FUYN01000008">
    <property type="protein sequence ID" value="SKB68683.1"/>
    <property type="molecule type" value="Genomic_DNA"/>
</dbReference>
<accession>A0A1T5DAY0</accession>
<evidence type="ECO:0000313" key="9">
    <source>
        <dbReference type="EMBL" id="SKB68683.1"/>
    </source>
</evidence>
<reference evidence="10" key="1">
    <citation type="submission" date="2017-02" db="EMBL/GenBank/DDBJ databases">
        <authorList>
            <person name="Varghese N."/>
            <person name="Submissions S."/>
        </authorList>
    </citation>
    <scope>NUCLEOTIDE SEQUENCE [LARGE SCALE GENOMIC DNA]</scope>
    <source>
        <strain evidence="10">ATCC 35199</strain>
    </source>
</reference>
<comment type="function">
    <text evidence="4">Formation of pseudouridine at positions 38, 39 and 40 in the anticodon stem and loop of transfer RNAs.</text>
</comment>
<dbReference type="InterPro" id="IPR001406">
    <property type="entry name" value="PsdUridine_synth_TruA"/>
</dbReference>
<dbReference type="PANTHER" id="PTHR11142">
    <property type="entry name" value="PSEUDOURIDYLATE SYNTHASE"/>
    <property type="match status" value="1"/>
</dbReference>
<gene>
    <name evidence="4" type="primary">truA</name>
    <name evidence="9" type="ORF">SAMN02745120_2668</name>
</gene>
<feature type="domain" description="Pseudouridine synthase I TruA alpha/beta" evidence="8">
    <location>
        <begin position="143"/>
        <end position="244"/>
    </location>
</feature>
<dbReference type="Pfam" id="PF01416">
    <property type="entry name" value="PseudoU_synth_1"/>
    <property type="match status" value="2"/>
</dbReference>
<evidence type="ECO:0000256" key="6">
    <source>
        <dbReference type="PIRSR" id="PIRSR001430-2"/>
    </source>
</evidence>